<dbReference type="AlphaFoldDB" id="A0A450W492"/>
<dbReference type="InterPro" id="IPR001451">
    <property type="entry name" value="Hexapep"/>
</dbReference>
<gene>
    <name evidence="1" type="ORF">BECKLPF1236B_GA0070989_10262</name>
</gene>
<sequence length="205" mass="22460">MTIRAFEDKMPRIDPSAYVDEQALVIGEVIIAKDASIWPMTVARGDVNRITIGERTNIQDLSMIHVTHRGGAQFPDGFETNIANDVTVGHHCVIHGCHIEEFCLIGIGSIILDGARIGARTIIGAGSLVAPGKVLEGGFLWVGSPAKKVRPLTEAEMNNLEYSAAHYVKNKTRYMAGAQNLNMATTRKPRLQRSRGLMSNRVRIL</sequence>
<dbReference type="GO" id="GO:0016740">
    <property type="term" value="F:transferase activity"/>
    <property type="evidence" value="ECO:0007669"/>
    <property type="project" value="UniProtKB-KW"/>
</dbReference>
<evidence type="ECO:0000313" key="1">
    <source>
        <dbReference type="EMBL" id="VFK11841.1"/>
    </source>
</evidence>
<organism evidence="1">
    <name type="scientific">Candidatus Kentrum sp. LPFa</name>
    <dbReference type="NCBI Taxonomy" id="2126335"/>
    <lineage>
        <taxon>Bacteria</taxon>
        <taxon>Pseudomonadati</taxon>
        <taxon>Pseudomonadota</taxon>
        <taxon>Gammaproteobacteria</taxon>
        <taxon>Candidatus Kentrum</taxon>
    </lineage>
</organism>
<dbReference type="Gene3D" id="2.160.10.10">
    <property type="entry name" value="Hexapeptide repeat proteins"/>
    <property type="match status" value="1"/>
</dbReference>
<reference evidence="1" key="1">
    <citation type="submission" date="2019-02" db="EMBL/GenBank/DDBJ databases">
        <authorList>
            <person name="Gruber-Vodicka R. H."/>
            <person name="Seah K. B. B."/>
        </authorList>
    </citation>
    <scope>NUCLEOTIDE SEQUENCE</scope>
    <source>
        <strain evidence="1">BECK_S313</strain>
    </source>
</reference>
<dbReference type="CDD" id="cd04645">
    <property type="entry name" value="LbH_gamma_CA_like"/>
    <property type="match status" value="1"/>
</dbReference>
<dbReference type="PANTHER" id="PTHR13061">
    <property type="entry name" value="DYNACTIN SUBUNIT P25"/>
    <property type="match status" value="1"/>
</dbReference>
<protein>
    <submittedName>
        <fullName evidence="1">Carbonic anhydrase or acetyltransferase, isoleucine patch superfamily</fullName>
    </submittedName>
</protein>
<dbReference type="InterPro" id="IPR050484">
    <property type="entry name" value="Transf_Hexapept/Carb_Anhydrase"/>
</dbReference>
<dbReference type="Pfam" id="PF00132">
    <property type="entry name" value="Hexapep"/>
    <property type="match status" value="1"/>
</dbReference>
<dbReference type="EMBL" id="CAADFK010000026">
    <property type="protein sequence ID" value="VFK11841.1"/>
    <property type="molecule type" value="Genomic_DNA"/>
</dbReference>
<accession>A0A450W492</accession>
<dbReference type="SUPFAM" id="SSF51161">
    <property type="entry name" value="Trimeric LpxA-like enzymes"/>
    <property type="match status" value="1"/>
</dbReference>
<dbReference type="InterPro" id="IPR011004">
    <property type="entry name" value="Trimer_LpxA-like_sf"/>
</dbReference>
<name>A0A450W492_9GAMM</name>
<keyword evidence="1" id="KW-0808">Transferase</keyword>
<proteinExistence type="predicted"/>
<dbReference type="PANTHER" id="PTHR13061:SF56">
    <property type="entry name" value="PROTEIN YRDA"/>
    <property type="match status" value="1"/>
</dbReference>
<dbReference type="InterPro" id="IPR047324">
    <property type="entry name" value="LbH_gamma_CA-like"/>
</dbReference>